<evidence type="ECO:0000313" key="6">
    <source>
        <dbReference type="EMBL" id="QCT22672.1"/>
    </source>
</evidence>
<dbReference type="KEGG" id="izh:FEM41_12260"/>
<dbReference type="InterPro" id="IPR002220">
    <property type="entry name" value="DapA-like"/>
</dbReference>
<evidence type="ECO:0000256" key="2">
    <source>
        <dbReference type="ARBA" id="ARBA00023239"/>
    </source>
</evidence>
<dbReference type="SMART" id="SM01130">
    <property type="entry name" value="DHDPS"/>
    <property type="match status" value="1"/>
</dbReference>
<keyword evidence="7" id="KW-1185">Reference proteome</keyword>
<feature type="active site" description="Proton donor/acceptor" evidence="4">
    <location>
        <position position="131"/>
    </location>
</feature>
<dbReference type="Pfam" id="PF00701">
    <property type="entry name" value="DHDPS"/>
    <property type="match status" value="1"/>
</dbReference>
<proteinExistence type="inferred from homology"/>
<dbReference type="AlphaFoldDB" id="A0A4P8YUJ0"/>
<dbReference type="Gene3D" id="3.20.20.70">
    <property type="entry name" value="Aldolase class I"/>
    <property type="match status" value="1"/>
</dbReference>
<dbReference type="RefSeq" id="WP_138099178.1">
    <property type="nucleotide sequence ID" value="NZ_CP040428.1"/>
</dbReference>
<dbReference type="PIRSF" id="PIRSF001365">
    <property type="entry name" value="DHDPS"/>
    <property type="match status" value="1"/>
</dbReference>
<dbReference type="GO" id="GO:0008840">
    <property type="term" value="F:4-hydroxy-tetrahydrodipicolinate synthase activity"/>
    <property type="evidence" value="ECO:0007669"/>
    <property type="project" value="TreeGrafter"/>
</dbReference>
<sequence>MFTGLSAFPLTPLRDGLPDQAAFVGLIARLRRAGVDSISILGSTGCAPYLSQQERAEVTRWAIAAAEGIPVIVGISALSTREVVQLARDAEQAGASGVLLAPFSYQPLTEEEVFHLYETVTHQSSLPLCVYDNPRVTRFEFSDALYARIAELPGVASFKIPGGPANPNAARERVEKLRALLPAHITQGVSGDACAATGLNAGCDAWYSVIGGLFPDQALEITRAEPPGAIALSERLTPLWALFTRFGSLRCIASAAEILGLAAPPCLPAPLRALEGEARQELAEVLKRLGLA</sequence>
<accession>A0A4P8YUJ0</accession>
<organism evidence="6 7">
    <name type="scientific">Jejubacter calystegiae</name>
    <dbReference type="NCBI Taxonomy" id="2579935"/>
    <lineage>
        <taxon>Bacteria</taxon>
        <taxon>Pseudomonadati</taxon>
        <taxon>Pseudomonadota</taxon>
        <taxon>Gammaproteobacteria</taxon>
        <taxon>Enterobacterales</taxon>
        <taxon>Enterobacteriaceae</taxon>
        <taxon>Jejubacter</taxon>
    </lineage>
</organism>
<evidence type="ECO:0000256" key="3">
    <source>
        <dbReference type="PIRNR" id="PIRNR001365"/>
    </source>
</evidence>
<dbReference type="CDD" id="cd00408">
    <property type="entry name" value="DHDPS-like"/>
    <property type="match status" value="1"/>
</dbReference>
<reference evidence="6 7" key="1">
    <citation type="submission" date="2019-05" db="EMBL/GenBank/DDBJ databases">
        <title>Complete genome sequence of Izhakiella calystegiae KSNA2, an endophyte isolated from beach morning glory (Calystegia soldanella).</title>
        <authorList>
            <person name="Jiang L."/>
            <person name="Jeong J.C."/>
            <person name="Kim C.Y."/>
            <person name="Kim D.H."/>
            <person name="Kim S.W."/>
            <person name="Lee j."/>
        </authorList>
    </citation>
    <scope>NUCLEOTIDE SEQUENCE [LARGE SCALE GENOMIC DNA]</scope>
    <source>
        <strain evidence="6 7">KSNA2</strain>
    </source>
</reference>
<feature type="binding site" evidence="5">
    <location>
        <position position="44"/>
    </location>
    <ligand>
        <name>pyruvate</name>
        <dbReference type="ChEBI" id="CHEBI:15361"/>
    </ligand>
</feature>
<evidence type="ECO:0000256" key="5">
    <source>
        <dbReference type="PIRSR" id="PIRSR001365-2"/>
    </source>
</evidence>
<dbReference type="Proteomes" id="UP000302163">
    <property type="component" value="Chromosome"/>
</dbReference>
<comment type="similarity">
    <text evidence="1 3">Belongs to the DapA family.</text>
</comment>
<dbReference type="EMBL" id="CP040428">
    <property type="protein sequence ID" value="QCT22672.1"/>
    <property type="molecule type" value="Genomic_DNA"/>
</dbReference>
<name>A0A4P8YUJ0_9ENTR</name>
<dbReference type="SUPFAM" id="SSF51569">
    <property type="entry name" value="Aldolase"/>
    <property type="match status" value="1"/>
</dbReference>
<dbReference type="InterPro" id="IPR013785">
    <property type="entry name" value="Aldolase_TIM"/>
</dbReference>
<dbReference type="PANTHER" id="PTHR12128">
    <property type="entry name" value="DIHYDRODIPICOLINATE SYNTHASE"/>
    <property type="match status" value="1"/>
</dbReference>
<gene>
    <name evidence="6" type="ORF">FEM41_12260</name>
</gene>
<protein>
    <submittedName>
        <fullName evidence="6">Dihydrodipicolinate synthase family protein</fullName>
    </submittedName>
</protein>
<keyword evidence="2 3" id="KW-0456">Lyase</keyword>
<dbReference type="PRINTS" id="PR00146">
    <property type="entry name" value="DHPICSNTHASE"/>
</dbReference>
<feature type="active site" description="Schiff-base intermediate with substrate" evidence="4">
    <location>
        <position position="159"/>
    </location>
</feature>
<dbReference type="OrthoDB" id="199953at2"/>
<evidence type="ECO:0000256" key="1">
    <source>
        <dbReference type="ARBA" id="ARBA00007592"/>
    </source>
</evidence>
<evidence type="ECO:0000256" key="4">
    <source>
        <dbReference type="PIRSR" id="PIRSR001365-1"/>
    </source>
</evidence>
<dbReference type="PANTHER" id="PTHR12128:SF66">
    <property type="entry name" value="4-HYDROXY-2-OXOGLUTARATE ALDOLASE, MITOCHONDRIAL"/>
    <property type="match status" value="1"/>
</dbReference>
<evidence type="ECO:0000313" key="7">
    <source>
        <dbReference type="Proteomes" id="UP000302163"/>
    </source>
</evidence>